<organism evidence="1 2">
    <name type="scientific">Caenorhabditis angaria</name>
    <dbReference type="NCBI Taxonomy" id="860376"/>
    <lineage>
        <taxon>Eukaryota</taxon>
        <taxon>Metazoa</taxon>
        <taxon>Ecdysozoa</taxon>
        <taxon>Nematoda</taxon>
        <taxon>Chromadorea</taxon>
        <taxon>Rhabditida</taxon>
        <taxon>Rhabditina</taxon>
        <taxon>Rhabditomorpha</taxon>
        <taxon>Rhabditoidea</taxon>
        <taxon>Rhabditidae</taxon>
        <taxon>Peloderinae</taxon>
        <taxon>Caenorhabditis</taxon>
    </lineage>
</organism>
<gene>
    <name evidence="1" type="ORF">CAMP_LOCUS921</name>
</gene>
<evidence type="ECO:0000313" key="2">
    <source>
        <dbReference type="Proteomes" id="UP001152747"/>
    </source>
</evidence>
<accession>A0A9P1I255</accession>
<dbReference type="AlphaFoldDB" id="A0A9P1I255"/>
<proteinExistence type="predicted"/>
<comment type="caution">
    <text evidence="1">The sequence shown here is derived from an EMBL/GenBank/DDBJ whole genome shotgun (WGS) entry which is preliminary data.</text>
</comment>
<protein>
    <submittedName>
        <fullName evidence="1">Uncharacterized protein</fullName>
    </submittedName>
</protein>
<reference evidence="1" key="1">
    <citation type="submission" date="2022-11" db="EMBL/GenBank/DDBJ databases">
        <authorList>
            <person name="Kikuchi T."/>
        </authorList>
    </citation>
    <scope>NUCLEOTIDE SEQUENCE</scope>
    <source>
        <strain evidence="1">PS1010</strain>
    </source>
</reference>
<evidence type="ECO:0000313" key="1">
    <source>
        <dbReference type="EMBL" id="CAI5438284.1"/>
    </source>
</evidence>
<dbReference type="Proteomes" id="UP001152747">
    <property type="component" value="Unassembled WGS sequence"/>
</dbReference>
<keyword evidence="2" id="KW-1185">Reference proteome</keyword>
<name>A0A9P1I255_9PELO</name>
<dbReference type="EMBL" id="CANHGI010000001">
    <property type="protein sequence ID" value="CAI5438284.1"/>
    <property type="molecule type" value="Genomic_DNA"/>
</dbReference>
<sequence>MPISMEFHTNLTRLTRCTRNVEECVKIERKIGDNEAIIEGRCAHSIHECKDGLTCTTQTETGDFKQSVTKCCSKGDSSNIGDKPYHNYLVLLHFLTLCYYINFLG</sequence>